<name>A0A7S4DVU0_9EUKA</name>
<evidence type="ECO:0000313" key="1">
    <source>
        <dbReference type="EMBL" id="CAE0673506.1"/>
    </source>
</evidence>
<protein>
    <recommendedName>
        <fullName evidence="2">Sulfotransferase domain-containing protein</fullName>
    </recommendedName>
</protein>
<evidence type="ECO:0008006" key="2">
    <source>
        <dbReference type="Google" id="ProtNLM"/>
    </source>
</evidence>
<organism evidence="1">
    <name type="scientific">Lotharella globosa</name>
    <dbReference type="NCBI Taxonomy" id="91324"/>
    <lineage>
        <taxon>Eukaryota</taxon>
        <taxon>Sar</taxon>
        <taxon>Rhizaria</taxon>
        <taxon>Cercozoa</taxon>
        <taxon>Chlorarachniophyceae</taxon>
        <taxon>Lotharella</taxon>
    </lineage>
</organism>
<gene>
    <name evidence="1" type="ORF">LGLO00237_LOCUS25211</name>
</gene>
<proteinExistence type="predicted"/>
<sequence>MPALFLLLGVPVLATWDNAQQRLVTNMATEGHDVTLVYNHMPKTGGSTIKMMLAKVVRNFRKRNENYQFEEEDFAPNTFRVTSIRSPCQYYRSLWTFGSRGGGSFHKQMVHRGYEEYYGSKAPYDSARDLAKFEKWLQVVGSVYQDRLQRKLLNKALGNQTIASSSARNIDCWVRTENMREDLQTCLKMFESRGGLVDWEAFEIYKDAHKNPSDHAKCHLYFNKARKNLVEEFNKEIFENFQFDDCCSGAGMKGNTVVRQRKH</sequence>
<dbReference type="AlphaFoldDB" id="A0A7S4DVU0"/>
<dbReference type="EMBL" id="HBIV01035305">
    <property type="protein sequence ID" value="CAE0673506.1"/>
    <property type="molecule type" value="Transcribed_RNA"/>
</dbReference>
<reference evidence="1" key="1">
    <citation type="submission" date="2021-01" db="EMBL/GenBank/DDBJ databases">
        <authorList>
            <person name="Corre E."/>
            <person name="Pelletier E."/>
            <person name="Niang G."/>
            <person name="Scheremetjew M."/>
            <person name="Finn R."/>
            <person name="Kale V."/>
            <person name="Holt S."/>
            <person name="Cochrane G."/>
            <person name="Meng A."/>
            <person name="Brown T."/>
            <person name="Cohen L."/>
        </authorList>
    </citation>
    <scope>NUCLEOTIDE SEQUENCE</scope>
    <source>
        <strain evidence="1">CCCM811</strain>
    </source>
</reference>
<accession>A0A7S4DVU0</accession>